<evidence type="ECO:0000313" key="1">
    <source>
        <dbReference type="EMBL" id="ARQ00983.1"/>
    </source>
</evidence>
<protein>
    <submittedName>
        <fullName evidence="1">ABC transporter permease</fullName>
    </submittedName>
</protein>
<dbReference type="STRING" id="1235591.CAK95_19205"/>
<dbReference type="Pfam" id="PF10670">
    <property type="entry name" value="DUF4198"/>
    <property type="match status" value="1"/>
</dbReference>
<keyword evidence="2" id="KW-1185">Reference proteome</keyword>
<sequence length="286" mass="31134">MVLSRKWLVLALCLGLPVSAAQAHRAWLLPSATVLSGDDVWVTVDAAVSNDLFYFEHFPLRIANIGTPVETAGGRGGRPAQLVITAPDGSAVEAQNGSIGRYRSTFDVPLKQKGTYKLAVTNDGIFASYKDGGQTKRWRGKAEDFAKEVPQNAEDLRASFMQTRMEVFVTAGKPTEETLKITGSGLELAPVTHPNDLNVGSDATFQMMLDGRPASNLKVSVIPGGNRYRDKLGEMTLTTDADGKFTVKWPEPGMYWMEANVRDDKAAAKEVKQRRAGYTATLEVLP</sequence>
<gene>
    <name evidence="1" type="ORF">CAK95_19205</name>
</gene>
<dbReference type="InterPro" id="IPR019613">
    <property type="entry name" value="DUF4198"/>
</dbReference>
<dbReference type="RefSeq" id="WP_086089378.1">
    <property type="nucleotide sequence ID" value="NZ_CP021112.1"/>
</dbReference>
<proteinExistence type="predicted"/>
<name>A0A1W6ZUJ0_9HYPH</name>
<dbReference type="OrthoDB" id="5943at2"/>
<organism evidence="1 2">
    <name type="scientific">Pseudorhodoplanes sinuspersici</name>
    <dbReference type="NCBI Taxonomy" id="1235591"/>
    <lineage>
        <taxon>Bacteria</taxon>
        <taxon>Pseudomonadati</taxon>
        <taxon>Pseudomonadota</taxon>
        <taxon>Alphaproteobacteria</taxon>
        <taxon>Hyphomicrobiales</taxon>
        <taxon>Pseudorhodoplanes</taxon>
    </lineage>
</organism>
<dbReference type="EMBL" id="CP021112">
    <property type="protein sequence ID" value="ARQ00983.1"/>
    <property type="molecule type" value="Genomic_DNA"/>
</dbReference>
<evidence type="ECO:0000313" key="2">
    <source>
        <dbReference type="Proteomes" id="UP000194137"/>
    </source>
</evidence>
<dbReference type="AlphaFoldDB" id="A0A1W6ZUJ0"/>
<accession>A0A1W6ZUJ0</accession>
<dbReference type="Proteomes" id="UP000194137">
    <property type="component" value="Chromosome"/>
</dbReference>
<reference evidence="1 2" key="1">
    <citation type="submission" date="2017-05" db="EMBL/GenBank/DDBJ databases">
        <title>Full genome sequence of Pseudorhodoplanes sinuspersici.</title>
        <authorList>
            <person name="Dastgheib S.M.M."/>
            <person name="Shavandi M."/>
            <person name="Tirandaz H."/>
        </authorList>
    </citation>
    <scope>NUCLEOTIDE SEQUENCE [LARGE SCALE GENOMIC DNA]</scope>
    <source>
        <strain evidence="1 2">RIPI110</strain>
    </source>
</reference>
<dbReference type="KEGG" id="psin:CAK95_19205"/>